<keyword evidence="5" id="KW-0325">Glycoprotein</keyword>
<evidence type="ECO:0000256" key="8">
    <source>
        <dbReference type="ARBA" id="ARBA00023326"/>
    </source>
</evidence>
<evidence type="ECO:0000256" key="1">
    <source>
        <dbReference type="ARBA" id="ARBA00000966"/>
    </source>
</evidence>
<protein>
    <recommendedName>
        <fullName evidence="10">Glucanase</fullName>
        <ecNumber evidence="10">3.2.1.-</ecNumber>
    </recommendedName>
</protein>
<dbReference type="SUPFAM" id="SSF49899">
    <property type="entry name" value="Concanavalin A-like lectins/glucanases"/>
    <property type="match status" value="1"/>
</dbReference>
<keyword evidence="6" id="KW-0119">Carbohydrate metabolism</keyword>
<dbReference type="STRING" id="1448320.A0A319DJJ9"/>
<evidence type="ECO:0000256" key="7">
    <source>
        <dbReference type="ARBA" id="ARBA00023295"/>
    </source>
</evidence>
<sequence>MKVLSTWSLAASGLALFRPVNSQQPASSTELPHLTTWECSISGGCTSHETSIVIDWETHFIHEAGGKTPCLAPSGVNQELCPNATACASNCVVEPVNYADHGVFTSDDTIILSRYTRQDGNSRSGGPRVYLLGPDDNYMPLRLLGREISFDIDVSGLPCGENGNLYLSEMPMTGGRSALNPGGARYGSAYCNAQCPVLNWANGTLNDGARPSCCNEMDIFEGNAYANHYAAHPCIADKCSSSGCIFNPYLAGARSFWGLGLDVDTSRPLTVITQFLTDDNKTSGVLVEIRRMYIQDRKLIHNIPASRGLGSCTHADPLSHSLGLSPMGESLARGMVMALSLWGDAEQGLQWLDGGDAGPCDSSGSDPASTRRHPEPRVVFSDMRWGEIGSTFRHRLGSAPSVAYHQEL</sequence>
<comment type="catalytic activity">
    <reaction evidence="1">
        <text>Endohydrolysis of (1-&gt;4)-beta-D-glucosidic linkages in cellulose, lichenin and cereal beta-D-glucans.</text>
        <dbReference type="EC" id="3.2.1.4"/>
    </reaction>
</comment>
<evidence type="ECO:0000256" key="11">
    <source>
        <dbReference type="SAM" id="MobiDB-lite"/>
    </source>
</evidence>
<feature type="region of interest" description="Disordered" evidence="11">
    <location>
        <begin position="353"/>
        <end position="376"/>
    </location>
</feature>
<dbReference type="VEuPathDB" id="FungiDB:BO71DRAFT_469187"/>
<evidence type="ECO:0000256" key="9">
    <source>
        <dbReference type="ARBA" id="ARBA00025192"/>
    </source>
</evidence>
<proteinExistence type="inferred from homology"/>
<organism evidence="13 14">
    <name type="scientific">Aspergillus ellipticus CBS 707.79</name>
    <dbReference type="NCBI Taxonomy" id="1448320"/>
    <lineage>
        <taxon>Eukaryota</taxon>
        <taxon>Fungi</taxon>
        <taxon>Dikarya</taxon>
        <taxon>Ascomycota</taxon>
        <taxon>Pezizomycotina</taxon>
        <taxon>Eurotiomycetes</taxon>
        <taxon>Eurotiomycetidae</taxon>
        <taxon>Eurotiales</taxon>
        <taxon>Aspergillaceae</taxon>
        <taxon>Aspergillus</taxon>
        <taxon>Aspergillus subgen. Circumdati</taxon>
    </lineage>
</organism>
<dbReference type="Gene3D" id="2.70.100.10">
    <property type="entry name" value="Glycoside hydrolase, family 7, domain"/>
    <property type="match status" value="1"/>
</dbReference>
<dbReference type="InterPro" id="IPR037019">
    <property type="entry name" value="Glyco_hydro_7_sf"/>
</dbReference>
<evidence type="ECO:0000256" key="3">
    <source>
        <dbReference type="ARBA" id="ARBA00022801"/>
    </source>
</evidence>
<keyword evidence="4 10" id="KW-0136">Cellulose degradation</keyword>
<evidence type="ECO:0000313" key="14">
    <source>
        <dbReference type="Proteomes" id="UP000247810"/>
    </source>
</evidence>
<evidence type="ECO:0000256" key="12">
    <source>
        <dbReference type="SAM" id="SignalP"/>
    </source>
</evidence>
<dbReference type="Pfam" id="PF00840">
    <property type="entry name" value="Glyco_hydro_7"/>
    <property type="match status" value="1"/>
</dbReference>
<gene>
    <name evidence="13" type="ORF">BO71DRAFT_469187</name>
</gene>
<reference evidence="13 14" key="1">
    <citation type="submission" date="2018-02" db="EMBL/GenBank/DDBJ databases">
        <title>The genomes of Aspergillus section Nigri reveals drivers in fungal speciation.</title>
        <authorList>
            <consortium name="DOE Joint Genome Institute"/>
            <person name="Vesth T.C."/>
            <person name="Nybo J."/>
            <person name="Theobald S."/>
            <person name="Brandl J."/>
            <person name="Frisvad J.C."/>
            <person name="Nielsen K.F."/>
            <person name="Lyhne E.K."/>
            <person name="Kogle M.E."/>
            <person name="Kuo A."/>
            <person name="Riley R."/>
            <person name="Clum A."/>
            <person name="Nolan M."/>
            <person name="Lipzen A."/>
            <person name="Salamov A."/>
            <person name="Henrissat B."/>
            <person name="Wiebenga A."/>
            <person name="De vries R.P."/>
            <person name="Grigoriev I.V."/>
            <person name="Mortensen U.H."/>
            <person name="Andersen M.R."/>
            <person name="Baker S.E."/>
        </authorList>
    </citation>
    <scope>NUCLEOTIDE SEQUENCE [LARGE SCALE GENOMIC DNA]</scope>
    <source>
        <strain evidence="13 14">CBS 707.79</strain>
    </source>
</reference>
<dbReference type="PANTHER" id="PTHR33753">
    <property type="entry name" value="1,4-BETA-D-GLUCAN CELLOBIOHYDROLASE B"/>
    <property type="match status" value="1"/>
</dbReference>
<keyword evidence="3 10" id="KW-0378">Hydrolase</keyword>
<keyword evidence="8 10" id="KW-0624">Polysaccharide degradation</keyword>
<dbReference type="PRINTS" id="PR00734">
    <property type="entry name" value="GLHYDRLASE7"/>
</dbReference>
<dbReference type="Proteomes" id="UP000247810">
    <property type="component" value="Unassembled WGS sequence"/>
</dbReference>
<evidence type="ECO:0000256" key="2">
    <source>
        <dbReference type="ARBA" id="ARBA00006044"/>
    </source>
</evidence>
<comment type="similarity">
    <text evidence="2 10">Belongs to the glycosyl hydrolase 7 (cellulase C) family.</text>
</comment>
<dbReference type="GO" id="GO:0008810">
    <property type="term" value="F:cellulase activity"/>
    <property type="evidence" value="ECO:0007669"/>
    <property type="project" value="UniProtKB-EC"/>
</dbReference>
<keyword evidence="7 10" id="KW-0326">Glycosidase</keyword>
<dbReference type="InterPro" id="IPR013320">
    <property type="entry name" value="ConA-like_dom_sf"/>
</dbReference>
<keyword evidence="14" id="KW-1185">Reference proteome</keyword>
<keyword evidence="12" id="KW-0732">Signal</keyword>
<feature type="chain" id="PRO_5016366964" description="Glucanase" evidence="12">
    <location>
        <begin position="23"/>
        <end position="408"/>
    </location>
</feature>
<dbReference type="EMBL" id="KZ825829">
    <property type="protein sequence ID" value="PYH97044.1"/>
    <property type="molecule type" value="Genomic_DNA"/>
</dbReference>
<comment type="function">
    <text evidence="9">Has endoglucanase activity on substrates containing beta-1,4 glycosidic bonds, like in carboxymethylcellulose (CMC), hydroxyethylcellulose (HEC) and beta-glucan. Involved in the degradation of complex natural cellulosic substrates.</text>
</comment>
<dbReference type="EC" id="3.2.1.-" evidence="10"/>
<dbReference type="OrthoDB" id="412382at2759"/>
<dbReference type="PANTHER" id="PTHR33753:SF1">
    <property type="entry name" value="ENDO-BETA-1,4-GLUCANASE CELB"/>
    <property type="match status" value="1"/>
</dbReference>
<dbReference type="InterPro" id="IPR001722">
    <property type="entry name" value="Glyco_hydro_7"/>
</dbReference>
<evidence type="ECO:0000256" key="5">
    <source>
        <dbReference type="ARBA" id="ARBA00023180"/>
    </source>
</evidence>
<accession>A0A319DJJ9</accession>
<evidence type="ECO:0000313" key="13">
    <source>
        <dbReference type="EMBL" id="PYH97044.1"/>
    </source>
</evidence>
<name>A0A319DJJ9_9EURO</name>
<evidence type="ECO:0000256" key="6">
    <source>
        <dbReference type="ARBA" id="ARBA00023277"/>
    </source>
</evidence>
<feature type="signal peptide" evidence="12">
    <location>
        <begin position="1"/>
        <end position="22"/>
    </location>
</feature>
<evidence type="ECO:0000256" key="10">
    <source>
        <dbReference type="RuleBase" id="RU361164"/>
    </source>
</evidence>
<dbReference type="GO" id="GO:0030245">
    <property type="term" value="P:cellulose catabolic process"/>
    <property type="evidence" value="ECO:0007669"/>
    <property type="project" value="UniProtKB-KW"/>
</dbReference>
<evidence type="ECO:0000256" key="4">
    <source>
        <dbReference type="ARBA" id="ARBA00023001"/>
    </source>
</evidence>
<dbReference type="AlphaFoldDB" id="A0A319DJJ9"/>